<evidence type="ECO:0008006" key="4">
    <source>
        <dbReference type="Google" id="ProtNLM"/>
    </source>
</evidence>
<evidence type="ECO:0000313" key="1">
    <source>
        <dbReference type="EMBL" id="EGT41433.1"/>
    </source>
</evidence>
<gene>
    <name evidence="2" type="ORF">CAEBREN_29930</name>
    <name evidence="1" type="ORF">CAEBREN_31026</name>
</gene>
<evidence type="ECO:0000313" key="2">
    <source>
        <dbReference type="EMBL" id="EGT44279.1"/>
    </source>
</evidence>
<dbReference type="STRING" id="135651.G0PNE0"/>
<proteinExistence type="predicted"/>
<dbReference type="AlphaFoldDB" id="G0PNE0"/>
<name>G0PNE0_CAEBE</name>
<reference evidence="3" key="3">
    <citation type="submission" date="2011-07" db="EMBL/GenBank/DDBJ databases">
        <authorList>
            <consortium name="Caenorhabditis brenneri Sequencing and Analysis Consortium"/>
            <person name="Wilson R.K."/>
        </authorList>
    </citation>
    <scope>NUCLEOTIDE SEQUENCE [LARGE SCALE GENOMIC DNA]</scope>
    <source>
        <strain evidence="3">PB2801</strain>
    </source>
</reference>
<dbReference type="EMBL" id="GL382234">
    <property type="protein sequence ID" value="EGT44279.1"/>
    <property type="molecule type" value="Genomic_DNA"/>
</dbReference>
<reference evidence="1" key="1">
    <citation type="submission" date="2010-07" db="EMBL/GenBank/DDBJ databases">
        <authorList>
            <consortium name="The Caenorhabditis brenneri Sequencing and Analysis Consortium"/>
            <person name="Wilson R.K."/>
        </authorList>
    </citation>
    <scope>NUCLEOTIDE SEQUENCE</scope>
    <source>
        <strain evidence="1">PB2801</strain>
    </source>
</reference>
<evidence type="ECO:0000313" key="3">
    <source>
        <dbReference type="Proteomes" id="UP000008068"/>
    </source>
</evidence>
<organism evidence="3">
    <name type="scientific">Caenorhabditis brenneri</name>
    <name type="common">Nematode worm</name>
    <dbReference type="NCBI Taxonomy" id="135651"/>
    <lineage>
        <taxon>Eukaryota</taxon>
        <taxon>Metazoa</taxon>
        <taxon>Ecdysozoa</taxon>
        <taxon>Nematoda</taxon>
        <taxon>Chromadorea</taxon>
        <taxon>Rhabditida</taxon>
        <taxon>Rhabditina</taxon>
        <taxon>Rhabditomorpha</taxon>
        <taxon>Rhabditoidea</taxon>
        <taxon>Rhabditidae</taxon>
        <taxon>Peloderinae</taxon>
        <taxon>Caenorhabditis</taxon>
    </lineage>
</organism>
<dbReference type="OrthoDB" id="6513969at2759"/>
<sequence length="314" mass="35722">KSGVTKSSNFDKIDIDQFQKTVFAGTHQITVFVKNSKVPYYNGPYVGTGKQLVLYLNDGHYCGVRSLCALLRTSYYCSLCCVKYENASYHYNCPLIHQLCGQKNCPVSKEGEKITCEKCKITFKSHECYKNHNKKGKTDIDLMKPTKLHFFSGTFGGKSRCDYTESCKKCGESYYTNKSKTAHKCGEKWCHRCNCQRIKDHKCVMPVSRKNEKKLTRQRVYFDIESRADEQTGQQVPVLFVGLRCCTVCSPNIPKNLVDIKDETCEKCAPDGRLKIIECITLGNRNVNVASELTKWLFNDHHRGRVVVAHNASG</sequence>
<protein>
    <recommendedName>
        <fullName evidence="4">DNA-directed DNA polymerase</fullName>
    </recommendedName>
</protein>
<accession>G0PNE0</accession>
<dbReference type="eggNOG" id="ENOG502QQ9V">
    <property type="taxonomic scope" value="Eukaryota"/>
</dbReference>
<keyword evidence="3" id="KW-1185">Reference proteome</keyword>
<dbReference type="Proteomes" id="UP000008068">
    <property type="component" value="Unassembled WGS sequence"/>
</dbReference>
<reference evidence="1" key="2">
    <citation type="submission" date="2011-07" db="EMBL/GenBank/DDBJ databases">
        <authorList>
            <consortium name="WormBase Consortium"/>
        </authorList>
    </citation>
    <scope>NUCLEOTIDE SEQUENCE [LARGE SCALE GENOMIC DNA]</scope>
    <source>
        <strain evidence="1">PB2801</strain>
    </source>
</reference>
<dbReference type="EMBL" id="GL381860">
    <property type="protein sequence ID" value="EGT41433.1"/>
    <property type="molecule type" value="Genomic_DNA"/>
</dbReference>
<feature type="non-terminal residue" evidence="1">
    <location>
        <position position="1"/>
    </location>
</feature>
<dbReference type="HOGENOM" id="CLU_887298_0_0_1"/>